<feature type="region of interest" description="Disordered" evidence="1">
    <location>
        <begin position="87"/>
        <end position="109"/>
    </location>
</feature>
<evidence type="ECO:0000256" key="1">
    <source>
        <dbReference type="SAM" id="MobiDB-lite"/>
    </source>
</evidence>
<dbReference type="WBParaSite" id="Gr19_v10_g6894.t1">
    <property type="protein sequence ID" value="Gr19_v10_g6894.t1"/>
    <property type="gene ID" value="Gr19_v10_g6894"/>
</dbReference>
<name>A0A914GW11_GLORO</name>
<proteinExistence type="predicted"/>
<feature type="compositionally biased region" description="Basic and acidic residues" evidence="1">
    <location>
        <begin position="1"/>
        <end position="12"/>
    </location>
</feature>
<dbReference type="AlphaFoldDB" id="A0A914GW11"/>
<evidence type="ECO:0000313" key="4">
    <source>
        <dbReference type="WBParaSite" id="Gr19_v10_g6894.t1"/>
    </source>
</evidence>
<reference evidence="3 4" key="1">
    <citation type="submission" date="2022-11" db="UniProtKB">
        <authorList>
            <consortium name="WormBaseParasite"/>
        </authorList>
    </citation>
    <scope>IDENTIFICATION</scope>
</reference>
<keyword evidence="2" id="KW-1185">Reference proteome</keyword>
<feature type="region of interest" description="Disordered" evidence="1">
    <location>
        <begin position="1"/>
        <end position="37"/>
    </location>
</feature>
<evidence type="ECO:0000313" key="2">
    <source>
        <dbReference type="Proteomes" id="UP000887572"/>
    </source>
</evidence>
<evidence type="ECO:0000313" key="3">
    <source>
        <dbReference type="WBParaSite" id="Gr19_v10_g10922.t1"/>
    </source>
</evidence>
<accession>A0A914GW11</accession>
<organism evidence="2 3">
    <name type="scientific">Globodera rostochiensis</name>
    <name type="common">Golden nematode worm</name>
    <name type="synonym">Heterodera rostochiensis</name>
    <dbReference type="NCBI Taxonomy" id="31243"/>
    <lineage>
        <taxon>Eukaryota</taxon>
        <taxon>Metazoa</taxon>
        <taxon>Ecdysozoa</taxon>
        <taxon>Nematoda</taxon>
        <taxon>Chromadorea</taxon>
        <taxon>Rhabditida</taxon>
        <taxon>Tylenchina</taxon>
        <taxon>Tylenchomorpha</taxon>
        <taxon>Tylenchoidea</taxon>
        <taxon>Heteroderidae</taxon>
        <taxon>Heteroderinae</taxon>
        <taxon>Globodera</taxon>
    </lineage>
</organism>
<sequence>MGTQAKSRENFKKQFKVKKRRKRPKSRKPLLKQTPARDVDINSEKIRLLHGRQLRQIHAALLCRNMPWRERFGMRASIARFVQTVSTRATPRPPGARGQLNVINQTDRN</sequence>
<dbReference type="Proteomes" id="UP000887572">
    <property type="component" value="Unplaced"/>
</dbReference>
<feature type="compositionally biased region" description="Basic residues" evidence="1">
    <location>
        <begin position="13"/>
        <end position="30"/>
    </location>
</feature>
<dbReference type="WBParaSite" id="Gr19_v10_g10922.t1">
    <property type="protein sequence ID" value="Gr19_v10_g10922.t1"/>
    <property type="gene ID" value="Gr19_v10_g10922"/>
</dbReference>
<protein>
    <submittedName>
        <fullName evidence="3 4">Uncharacterized protein</fullName>
    </submittedName>
</protein>